<proteinExistence type="predicted"/>
<keyword evidence="3" id="KW-1185">Reference proteome</keyword>
<gene>
    <name evidence="2" type="ORF">TTHERM_00141100</name>
</gene>
<dbReference type="KEGG" id="tet:TTHERM_00141100"/>
<dbReference type="PANTHER" id="PTHR35868:SF3">
    <property type="entry name" value="DUF2804 DOMAIN-CONTAINING PROTEIN"/>
    <property type="match status" value="1"/>
</dbReference>
<dbReference type="RefSeq" id="XP_001011047.2">
    <property type="nucleotide sequence ID" value="XM_001011047.3"/>
</dbReference>
<dbReference type="GeneID" id="7827476"/>
<dbReference type="InterPro" id="IPR021243">
    <property type="entry name" value="DUF2804"/>
</dbReference>
<feature type="transmembrane region" description="Helical" evidence="1">
    <location>
        <begin position="12"/>
        <end position="34"/>
    </location>
</feature>
<reference evidence="3" key="1">
    <citation type="journal article" date="2006" name="PLoS Biol.">
        <title>Macronuclear genome sequence of the ciliate Tetrahymena thermophila, a model eukaryote.</title>
        <authorList>
            <person name="Eisen J.A."/>
            <person name="Coyne R.S."/>
            <person name="Wu M."/>
            <person name="Wu D."/>
            <person name="Thiagarajan M."/>
            <person name="Wortman J.R."/>
            <person name="Badger J.H."/>
            <person name="Ren Q."/>
            <person name="Amedeo P."/>
            <person name="Jones K.M."/>
            <person name="Tallon L.J."/>
            <person name="Delcher A.L."/>
            <person name="Salzberg S.L."/>
            <person name="Silva J.C."/>
            <person name="Haas B.J."/>
            <person name="Majoros W.H."/>
            <person name="Farzad M."/>
            <person name="Carlton J.M."/>
            <person name="Smith R.K. Jr."/>
            <person name="Garg J."/>
            <person name="Pearlman R.E."/>
            <person name="Karrer K.M."/>
            <person name="Sun L."/>
            <person name="Manning G."/>
            <person name="Elde N.C."/>
            <person name="Turkewitz A.P."/>
            <person name="Asai D.J."/>
            <person name="Wilkes D.E."/>
            <person name="Wang Y."/>
            <person name="Cai H."/>
            <person name="Collins K."/>
            <person name="Stewart B.A."/>
            <person name="Lee S.R."/>
            <person name="Wilamowska K."/>
            <person name="Weinberg Z."/>
            <person name="Ruzzo W.L."/>
            <person name="Wloga D."/>
            <person name="Gaertig J."/>
            <person name="Frankel J."/>
            <person name="Tsao C.-C."/>
            <person name="Gorovsky M.A."/>
            <person name="Keeling P.J."/>
            <person name="Waller R.F."/>
            <person name="Patron N.J."/>
            <person name="Cherry J.M."/>
            <person name="Stover N.A."/>
            <person name="Krieger C.J."/>
            <person name="del Toro C."/>
            <person name="Ryder H.F."/>
            <person name="Williamson S.C."/>
            <person name="Barbeau R.A."/>
            <person name="Hamilton E.P."/>
            <person name="Orias E."/>
        </authorList>
    </citation>
    <scope>NUCLEOTIDE SEQUENCE [LARGE SCALE GENOMIC DNA]</scope>
    <source>
        <strain evidence="3">SB210</strain>
    </source>
</reference>
<name>I7M794_TETTS</name>
<sequence>MGLRTRKFYKSLQTNFSFEWILFALVFFSVNYIITNELNFVPISLDESKYIQKEGKLLNTNGTIIEYGISNQPLKELIEEDLRTFLGLKTLNFLRYKKWDQFEAVNQDAYILVDIIDLGYLTYVQVLVKFFEKQQDEIQSLQITFESLSITGSLKFSKKMNEQQQVAIKPLTKQKNNFFYLIKSLCMEVKGQLQIENQHNILLNFNNTNQSIGGRNIIRGIFNYETNWSIATAKGKIQQKDEKLINFAISIGSSDSRDSLKLQNVVYLDGEIEAINSIKSGIQQFNDMSIPWILATDNLAIPGSFKVEFHPLYTNQIYDDLYIIKINVKQHLGYFSGFYITKKGDIITFDKLYGVYEINNSRW</sequence>
<dbReference type="AlphaFoldDB" id="I7M794"/>
<keyword evidence="1" id="KW-0472">Membrane</keyword>
<dbReference type="Pfam" id="PF10974">
    <property type="entry name" value="DUF2804"/>
    <property type="match status" value="1"/>
</dbReference>
<keyword evidence="1" id="KW-1133">Transmembrane helix</keyword>
<protein>
    <submittedName>
        <fullName evidence="2">Transmembrane protein, putative</fullName>
    </submittedName>
</protein>
<evidence type="ECO:0000313" key="3">
    <source>
        <dbReference type="Proteomes" id="UP000009168"/>
    </source>
</evidence>
<dbReference type="InParanoid" id="I7M794"/>
<dbReference type="EMBL" id="GG662793">
    <property type="protein sequence ID" value="EAR90802.2"/>
    <property type="molecule type" value="Genomic_DNA"/>
</dbReference>
<dbReference type="PANTHER" id="PTHR35868">
    <property type="entry name" value="DUF2804 DOMAIN-CONTAINING PROTEIN-RELATED"/>
    <property type="match status" value="1"/>
</dbReference>
<evidence type="ECO:0000256" key="1">
    <source>
        <dbReference type="SAM" id="Phobius"/>
    </source>
</evidence>
<evidence type="ECO:0000313" key="2">
    <source>
        <dbReference type="EMBL" id="EAR90802.2"/>
    </source>
</evidence>
<accession>I7M794</accession>
<dbReference type="Proteomes" id="UP000009168">
    <property type="component" value="Unassembled WGS sequence"/>
</dbReference>
<organism evidence="2 3">
    <name type="scientific">Tetrahymena thermophila (strain SB210)</name>
    <dbReference type="NCBI Taxonomy" id="312017"/>
    <lineage>
        <taxon>Eukaryota</taxon>
        <taxon>Sar</taxon>
        <taxon>Alveolata</taxon>
        <taxon>Ciliophora</taxon>
        <taxon>Intramacronucleata</taxon>
        <taxon>Oligohymenophorea</taxon>
        <taxon>Hymenostomatida</taxon>
        <taxon>Tetrahymenina</taxon>
        <taxon>Tetrahymenidae</taxon>
        <taxon>Tetrahymena</taxon>
    </lineage>
</organism>
<dbReference type="OrthoDB" id="4763727at2759"/>
<keyword evidence="1 2" id="KW-0812">Transmembrane</keyword>